<evidence type="ECO:0000313" key="6">
    <source>
        <dbReference type="Proteomes" id="UP000548304"/>
    </source>
</evidence>
<dbReference type="GO" id="GO:0008673">
    <property type="term" value="F:2-dehydro-3-deoxygluconokinase activity"/>
    <property type="evidence" value="ECO:0007669"/>
    <property type="project" value="UniProtKB-EC"/>
</dbReference>
<organism evidence="5 6">
    <name type="scientific">Actinopolyspora biskrensis</name>
    <dbReference type="NCBI Taxonomy" id="1470178"/>
    <lineage>
        <taxon>Bacteria</taxon>
        <taxon>Bacillati</taxon>
        <taxon>Actinomycetota</taxon>
        <taxon>Actinomycetes</taxon>
        <taxon>Actinopolysporales</taxon>
        <taxon>Actinopolysporaceae</taxon>
        <taxon>Actinopolyspora</taxon>
    </lineage>
</organism>
<dbReference type="Proteomes" id="UP000548304">
    <property type="component" value="Unassembled WGS sequence"/>
</dbReference>
<keyword evidence="3 5" id="KW-0418">Kinase</keyword>
<comment type="caution">
    <text evidence="5">The sequence shown here is derived from an EMBL/GenBank/DDBJ whole genome shotgun (WGS) entry which is preliminary data.</text>
</comment>
<dbReference type="PANTHER" id="PTHR43085">
    <property type="entry name" value="HEXOKINASE FAMILY MEMBER"/>
    <property type="match status" value="1"/>
</dbReference>
<feature type="domain" description="Carbohydrate kinase PfkB" evidence="4">
    <location>
        <begin position="33"/>
        <end position="300"/>
    </location>
</feature>
<comment type="similarity">
    <text evidence="1">Belongs to the carbohydrate kinase PfkB family.</text>
</comment>
<protein>
    <submittedName>
        <fullName evidence="5">2-dehydro-3-deoxygluconokinase</fullName>
        <ecNumber evidence="5">2.7.1.45</ecNumber>
    </submittedName>
</protein>
<dbReference type="Gene3D" id="3.40.1190.20">
    <property type="match status" value="1"/>
</dbReference>
<reference evidence="5 6" key="1">
    <citation type="submission" date="2020-07" db="EMBL/GenBank/DDBJ databases">
        <title>Genomic Encyclopedia of Type Strains, Phase III (KMG-III): the genomes of soil and plant-associated and newly described type strains.</title>
        <authorList>
            <person name="Whitman W."/>
        </authorList>
    </citation>
    <scope>NUCLEOTIDE SEQUENCE [LARGE SCALE GENOMIC DNA]</scope>
    <source>
        <strain evidence="5 6">CECT 8576</strain>
    </source>
</reference>
<evidence type="ECO:0000259" key="4">
    <source>
        <dbReference type="Pfam" id="PF00294"/>
    </source>
</evidence>
<evidence type="ECO:0000256" key="1">
    <source>
        <dbReference type="ARBA" id="ARBA00010688"/>
    </source>
</evidence>
<dbReference type="InterPro" id="IPR011611">
    <property type="entry name" value="PfkB_dom"/>
</dbReference>
<evidence type="ECO:0000256" key="2">
    <source>
        <dbReference type="ARBA" id="ARBA00022679"/>
    </source>
</evidence>
<dbReference type="AlphaFoldDB" id="A0A852YVT5"/>
<dbReference type="PANTHER" id="PTHR43085:SF57">
    <property type="entry name" value="CARBOHYDRATE KINASE PFKB DOMAIN-CONTAINING PROTEIN"/>
    <property type="match status" value="1"/>
</dbReference>
<dbReference type="InterPro" id="IPR029056">
    <property type="entry name" value="Ribokinase-like"/>
</dbReference>
<keyword evidence="6" id="KW-1185">Reference proteome</keyword>
<dbReference type="Pfam" id="PF00294">
    <property type="entry name" value="PfkB"/>
    <property type="match status" value="1"/>
</dbReference>
<dbReference type="InterPro" id="IPR050306">
    <property type="entry name" value="PfkB_Carbo_kinase"/>
</dbReference>
<keyword evidence="2 5" id="KW-0808">Transferase</keyword>
<dbReference type="EC" id="2.7.1.45" evidence="5"/>
<dbReference type="SUPFAM" id="SSF53613">
    <property type="entry name" value="Ribokinase-like"/>
    <property type="match status" value="1"/>
</dbReference>
<proteinExistence type="inferred from homology"/>
<accession>A0A852YVT5</accession>
<sequence>MTTMDYDVIVLGEVLLEVGTSAVFRDGVEARLGCSGDALNAAAAAAAAGARVGLLTRIGDDEVGEGIVARIEELGVDTGLVDRTGGHNGCYLMRADPGGTRGFAYMRRGSAASGLSPDDVRRARLGERARCVLTSGITAALSDTARAAVLAAKEAANEFVYDPNHRPALVGSDEAAATLRAVSEGAKLVTPSHPGETSALLGCGTSEEAARELRALGTEAVAVTCGGDGVLVEAESRDGSWRLPPVPARSVVDQTGAGDVFAGTVTARLALGDELPVAVGLAAAAASLSVGGRGGTGGIPAIGSTREHLATSPGSVSCAG</sequence>
<evidence type="ECO:0000313" key="5">
    <source>
        <dbReference type="EMBL" id="NYH76985.1"/>
    </source>
</evidence>
<gene>
    <name evidence="5" type="ORF">FHR84_000299</name>
</gene>
<evidence type="ECO:0000256" key="3">
    <source>
        <dbReference type="ARBA" id="ARBA00022777"/>
    </source>
</evidence>
<name>A0A852YVT5_9ACTN</name>
<dbReference type="EMBL" id="JACBYW010000001">
    <property type="protein sequence ID" value="NYH76985.1"/>
    <property type="molecule type" value="Genomic_DNA"/>
</dbReference>